<evidence type="ECO:0008006" key="4">
    <source>
        <dbReference type="Google" id="ProtNLM"/>
    </source>
</evidence>
<reference evidence="2" key="1">
    <citation type="submission" date="2008-02" db="EMBL/GenBank/DDBJ databases">
        <authorList>
            <person name="Fulton L."/>
            <person name="Clifton S."/>
            <person name="Fulton B."/>
            <person name="Xu J."/>
            <person name="Minx P."/>
            <person name="Pepin K.H."/>
            <person name="Johnson M."/>
            <person name="Thiruvilangam P."/>
            <person name="Bhonagiri V."/>
            <person name="Nash W.E."/>
            <person name="Mardis E.R."/>
            <person name="Wilson R.K."/>
        </authorList>
    </citation>
    <scope>NUCLEOTIDE SEQUENCE [LARGE SCALE GENOMIC DNA]</scope>
    <source>
        <strain evidence="2">DSM 1552</strain>
    </source>
</reference>
<feature type="transmembrane region" description="Helical" evidence="1">
    <location>
        <begin position="27"/>
        <end position="44"/>
    </location>
</feature>
<comment type="caution">
    <text evidence="2">The sequence shown here is derived from an EMBL/GenBank/DDBJ whole genome shotgun (WGS) entry which is preliminary data.</text>
</comment>
<name>B1C294_9FIRM</name>
<keyword evidence="1" id="KW-0472">Membrane</keyword>
<protein>
    <recommendedName>
        <fullName evidence="4">MJ0042 family finger-like domain protein</fullName>
    </recommendedName>
</protein>
<dbReference type="Proteomes" id="UP000004910">
    <property type="component" value="Unassembled WGS sequence"/>
</dbReference>
<dbReference type="HOGENOM" id="CLU_133627_0_0_9"/>
<accession>B1C294</accession>
<evidence type="ECO:0000313" key="2">
    <source>
        <dbReference type="EMBL" id="EDS75036.1"/>
    </source>
</evidence>
<sequence>MKRGKIMDKFKNSLIKFMSGRYGSDQFNVFLVVLALILLLLYVFFIKESFLVLIIWLVLLYYLFRTYSRNIYRRRQENERFLSLIHPIKRRYNLIKNNQQDKEHKYFLCPSCKQMVRVPRRRGKITITCPKCKHKFDKKS</sequence>
<dbReference type="eggNOG" id="COG4416">
    <property type="taxonomic scope" value="Bacteria"/>
</dbReference>
<proteinExistence type="predicted"/>
<dbReference type="EMBL" id="ABIK02000008">
    <property type="protein sequence ID" value="EDS75036.1"/>
    <property type="molecule type" value="Genomic_DNA"/>
</dbReference>
<keyword evidence="1" id="KW-1133">Transmembrane helix</keyword>
<feature type="transmembrane region" description="Helical" evidence="1">
    <location>
        <begin position="50"/>
        <end position="67"/>
    </location>
</feature>
<gene>
    <name evidence="2" type="ORF">CLOSPI_01351</name>
</gene>
<keyword evidence="1" id="KW-0812">Transmembrane</keyword>
<dbReference type="STRING" id="428126.CLOSPI_01351"/>
<reference evidence="2" key="2">
    <citation type="submission" date="2014-06" db="EMBL/GenBank/DDBJ databases">
        <title>Draft genome sequence of Clostridium spiroforme (DSM 1552).</title>
        <authorList>
            <person name="Sudarsanam P."/>
            <person name="Ley R."/>
            <person name="Guruge J."/>
            <person name="Turnbaugh P.J."/>
            <person name="Mahowald M."/>
            <person name="Liep D."/>
            <person name="Gordon J."/>
        </authorList>
    </citation>
    <scope>NUCLEOTIDE SEQUENCE</scope>
    <source>
        <strain evidence="2">DSM 1552</strain>
    </source>
</reference>
<dbReference type="AlphaFoldDB" id="B1C294"/>
<evidence type="ECO:0000256" key="1">
    <source>
        <dbReference type="SAM" id="Phobius"/>
    </source>
</evidence>
<keyword evidence="3" id="KW-1185">Reference proteome</keyword>
<organism evidence="2 3">
    <name type="scientific">Thomasclavelia spiroformis DSM 1552</name>
    <dbReference type="NCBI Taxonomy" id="428126"/>
    <lineage>
        <taxon>Bacteria</taxon>
        <taxon>Bacillati</taxon>
        <taxon>Bacillota</taxon>
        <taxon>Erysipelotrichia</taxon>
        <taxon>Erysipelotrichales</taxon>
        <taxon>Coprobacillaceae</taxon>
        <taxon>Thomasclavelia</taxon>
    </lineage>
</organism>
<evidence type="ECO:0000313" key="3">
    <source>
        <dbReference type="Proteomes" id="UP000004910"/>
    </source>
</evidence>